<proteinExistence type="predicted"/>
<dbReference type="EMBL" id="QSGO01000006">
    <property type="protein sequence ID" value="RHB35447.1"/>
    <property type="molecule type" value="Genomic_DNA"/>
</dbReference>
<dbReference type="RefSeq" id="WP_025866855.1">
    <property type="nucleotide sequence ID" value="NZ_CABJFV010000006.1"/>
</dbReference>
<gene>
    <name evidence="1" type="ORF">DW888_10025</name>
</gene>
<dbReference type="AlphaFoldDB" id="A0A413VP87"/>
<comment type="caution">
    <text evidence="1">The sequence shown here is derived from an EMBL/GenBank/DDBJ whole genome shotgun (WGS) entry which is preliminary data.</text>
</comment>
<reference evidence="1 2" key="1">
    <citation type="submission" date="2018-08" db="EMBL/GenBank/DDBJ databases">
        <title>A genome reference for cultivated species of the human gut microbiota.</title>
        <authorList>
            <person name="Zou Y."/>
            <person name="Xue W."/>
            <person name="Luo G."/>
        </authorList>
    </citation>
    <scope>NUCLEOTIDE SEQUENCE [LARGE SCALE GENOMIC DNA]</scope>
    <source>
        <strain evidence="1 2">AM40-30BH</strain>
    </source>
</reference>
<dbReference type="PROSITE" id="PS51257">
    <property type="entry name" value="PROKAR_LIPOPROTEIN"/>
    <property type="match status" value="1"/>
</dbReference>
<organism evidence="1 2">
    <name type="scientific">Bacteroides nordii</name>
    <dbReference type="NCBI Taxonomy" id="291645"/>
    <lineage>
        <taxon>Bacteria</taxon>
        <taxon>Pseudomonadati</taxon>
        <taxon>Bacteroidota</taxon>
        <taxon>Bacteroidia</taxon>
        <taxon>Bacteroidales</taxon>
        <taxon>Bacteroidaceae</taxon>
        <taxon>Bacteroides</taxon>
    </lineage>
</organism>
<dbReference type="GeneID" id="69504225"/>
<evidence type="ECO:0008006" key="3">
    <source>
        <dbReference type="Google" id="ProtNLM"/>
    </source>
</evidence>
<evidence type="ECO:0000313" key="1">
    <source>
        <dbReference type="EMBL" id="RHB35447.1"/>
    </source>
</evidence>
<accession>A0A413VP87</accession>
<dbReference type="InterPro" id="IPR025049">
    <property type="entry name" value="Mfa-like_1"/>
</dbReference>
<protein>
    <recommendedName>
        <fullName evidence="3">Fimbrillin family protein</fullName>
    </recommendedName>
</protein>
<sequence length="307" mass="32276">MKTFIFSALALGMMASCSNTEVEGIDAVDNGEPVAIQLSAGVETTTGVTRAAIEDGNKFKAIVLGWESNTEMTEFATEPSWNATSSDINTSGNTPSITVPGKYYSTEDGYKTYMKAFYVDGATATQEAQTSTYALDKKDGSVDILMTTAAVYGDKTTPAGALTFAHPLTKLIFKVKAGVGLANDVKLTSIHLLGMSVPEKINLGTNEVLFGTAQEVEVPIIFTDAITTTEETASTAVMVKPISGKFNIKVVTNKKTYSSVEVTLSSVAEHADGKGVAYTVTLTFRDEISTSASVTEWATGSGSGTVG</sequence>
<name>A0A413VP87_9BACE</name>
<dbReference type="CDD" id="cd13120">
    <property type="entry name" value="BF2867_like_N"/>
    <property type="match status" value="1"/>
</dbReference>
<evidence type="ECO:0000313" key="2">
    <source>
        <dbReference type="Proteomes" id="UP000284379"/>
    </source>
</evidence>
<dbReference type="Proteomes" id="UP000284379">
    <property type="component" value="Unassembled WGS sequence"/>
</dbReference>
<dbReference type="Pfam" id="PF13149">
    <property type="entry name" value="Mfa_like_1"/>
    <property type="match status" value="1"/>
</dbReference>